<protein>
    <submittedName>
        <fullName evidence="1">Uncharacterized protein</fullName>
    </submittedName>
</protein>
<accession>A0ABQ6YQ43</accession>
<proteinExistence type="predicted"/>
<name>A0ABQ6YQ43_9NOCA</name>
<dbReference type="Proteomes" id="UP000798951">
    <property type="component" value="Unassembled WGS sequence"/>
</dbReference>
<dbReference type="EMBL" id="VMSD01000002">
    <property type="protein sequence ID" value="KAF0847899.1"/>
    <property type="molecule type" value="Genomic_DNA"/>
</dbReference>
<sequence length="65" mass="7310">MNARFLLYLERRTSEVRAERDGCAIDLPHARTQTGSSTDRHVLDVDLASAATTEPADYARRIDHP</sequence>
<organism evidence="1 2">
    <name type="scientific">Nocardia caishijiensis</name>
    <dbReference type="NCBI Taxonomy" id="184756"/>
    <lineage>
        <taxon>Bacteria</taxon>
        <taxon>Bacillati</taxon>
        <taxon>Actinomycetota</taxon>
        <taxon>Actinomycetes</taxon>
        <taxon>Mycobacteriales</taxon>
        <taxon>Nocardiaceae</taxon>
        <taxon>Nocardia</taxon>
    </lineage>
</organism>
<gene>
    <name evidence="1" type="ORF">FNL39_10239</name>
</gene>
<dbReference type="RefSeq" id="WP_067987414.1">
    <property type="nucleotide sequence ID" value="NZ_VMSD01000002.1"/>
</dbReference>
<evidence type="ECO:0000313" key="2">
    <source>
        <dbReference type="Proteomes" id="UP000798951"/>
    </source>
</evidence>
<comment type="caution">
    <text evidence="1">The sequence shown here is derived from an EMBL/GenBank/DDBJ whole genome shotgun (WGS) entry which is preliminary data.</text>
</comment>
<evidence type="ECO:0000313" key="1">
    <source>
        <dbReference type="EMBL" id="KAF0847899.1"/>
    </source>
</evidence>
<reference evidence="1 2" key="1">
    <citation type="submission" date="2019-07" db="EMBL/GenBank/DDBJ databases">
        <title>Genomic Encyclopedia of Type Strains, Phase IV (KMG-IV): sequencing the most valuable type-strain genomes for metagenomic binning, comparative biology and taxonomic classification.</title>
        <authorList>
            <person name="Goeker M."/>
        </authorList>
    </citation>
    <scope>NUCLEOTIDE SEQUENCE [LARGE SCALE GENOMIC DNA]</scope>
    <source>
        <strain evidence="1 2">DSM 44831</strain>
    </source>
</reference>
<keyword evidence="2" id="KW-1185">Reference proteome</keyword>